<evidence type="ECO:0000256" key="3">
    <source>
        <dbReference type="PROSITE-ProRule" id="PRU00464"/>
    </source>
</evidence>
<dbReference type="CDD" id="cd01277">
    <property type="entry name" value="HINT_subgroup"/>
    <property type="match status" value="1"/>
</dbReference>
<feature type="domain" description="HIT" evidence="4">
    <location>
        <begin position="95"/>
        <end position="204"/>
    </location>
</feature>
<dbReference type="AlphaFoldDB" id="A0A7C1CDX8"/>
<dbReference type="GO" id="GO:0003824">
    <property type="term" value="F:catalytic activity"/>
    <property type="evidence" value="ECO:0007669"/>
    <property type="project" value="InterPro"/>
</dbReference>
<dbReference type="Pfam" id="PF01230">
    <property type="entry name" value="HIT"/>
    <property type="match status" value="1"/>
</dbReference>
<evidence type="ECO:0000256" key="1">
    <source>
        <dbReference type="PIRSR" id="PIRSR601310-1"/>
    </source>
</evidence>
<evidence type="ECO:0000256" key="2">
    <source>
        <dbReference type="PIRSR" id="PIRSR601310-3"/>
    </source>
</evidence>
<dbReference type="PRINTS" id="PR00332">
    <property type="entry name" value="HISTRIAD"/>
</dbReference>
<dbReference type="InterPro" id="IPR039384">
    <property type="entry name" value="HINT"/>
</dbReference>
<evidence type="ECO:0000313" key="5">
    <source>
        <dbReference type="EMBL" id="HDP15081.1"/>
    </source>
</evidence>
<dbReference type="EMBL" id="DSAY01000087">
    <property type="protein sequence ID" value="HDP15081.1"/>
    <property type="molecule type" value="Genomic_DNA"/>
</dbReference>
<reference evidence="5" key="1">
    <citation type="journal article" date="2020" name="mSystems">
        <title>Genome- and Community-Level Interaction Insights into Carbon Utilization and Element Cycling Functions of Hydrothermarchaeota in Hydrothermal Sediment.</title>
        <authorList>
            <person name="Zhou Z."/>
            <person name="Liu Y."/>
            <person name="Xu W."/>
            <person name="Pan J."/>
            <person name="Luo Z.H."/>
            <person name="Li M."/>
        </authorList>
    </citation>
    <scope>NUCLEOTIDE SEQUENCE [LARGE SCALE GENOMIC DNA]</scope>
    <source>
        <strain evidence="5">SpSt-116</strain>
    </source>
</reference>
<name>A0A7C1CDX8_9CREN</name>
<organism evidence="5">
    <name type="scientific">Thermofilum adornatum</name>
    <dbReference type="NCBI Taxonomy" id="1365176"/>
    <lineage>
        <taxon>Archaea</taxon>
        <taxon>Thermoproteota</taxon>
        <taxon>Thermoprotei</taxon>
        <taxon>Thermofilales</taxon>
        <taxon>Thermofilaceae</taxon>
        <taxon>Thermofilum</taxon>
    </lineage>
</organism>
<dbReference type="SUPFAM" id="SSF54197">
    <property type="entry name" value="HIT-like"/>
    <property type="match status" value="1"/>
</dbReference>
<feature type="short sequence motif" description="Histidine triad motif" evidence="2 3">
    <location>
        <begin position="187"/>
        <end position="191"/>
    </location>
</feature>
<proteinExistence type="predicted"/>
<protein>
    <submittedName>
        <fullName evidence="5">HIT family protein</fullName>
    </submittedName>
</protein>
<dbReference type="InterPro" id="IPR011146">
    <property type="entry name" value="HIT-like"/>
</dbReference>
<sequence length="226" mass="25114">MSTLSSSDILSRVIIATFTSLRGEKSSSREAEPKTIMPKTLSPSRGTMIDWMVSSDIALHLLRLCPYKKESLIYVLHHDYAVESMASHLLNPSCIFCRIIERKEPAHVIAETQETIAFLDKYPVSLGHTLVVSKHHYENIFDIPGPLLSEMILLAKRIAIAQLNVLGATGVRIVMNNGKTSGQEIFHAHVHVIPSGTPRQNRAVLDEETGGKIAQLLREALKEIKD</sequence>
<dbReference type="InterPro" id="IPR036265">
    <property type="entry name" value="HIT-like_sf"/>
</dbReference>
<feature type="active site" description="Tele-AMP-histidine intermediate" evidence="1">
    <location>
        <position position="189"/>
    </location>
</feature>
<dbReference type="Gene3D" id="3.30.428.10">
    <property type="entry name" value="HIT-like"/>
    <property type="match status" value="1"/>
</dbReference>
<dbReference type="InterPro" id="IPR001310">
    <property type="entry name" value="Histidine_triad_HIT"/>
</dbReference>
<dbReference type="PANTHER" id="PTHR46648:SF1">
    <property type="entry name" value="ADENOSINE 5'-MONOPHOSPHORAMIDASE HNT1"/>
    <property type="match status" value="1"/>
</dbReference>
<dbReference type="GO" id="GO:0009117">
    <property type="term" value="P:nucleotide metabolic process"/>
    <property type="evidence" value="ECO:0007669"/>
    <property type="project" value="TreeGrafter"/>
</dbReference>
<comment type="caution">
    <text evidence="5">The sequence shown here is derived from an EMBL/GenBank/DDBJ whole genome shotgun (WGS) entry which is preliminary data.</text>
</comment>
<evidence type="ECO:0000259" key="4">
    <source>
        <dbReference type="PROSITE" id="PS51084"/>
    </source>
</evidence>
<accession>A0A7C1CDX8</accession>
<dbReference type="PROSITE" id="PS51084">
    <property type="entry name" value="HIT_2"/>
    <property type="match status" value="1"/>
</dbReference>
<dbReference type="PANTHER" id="PTHR46648">
    <property type="entry name" value="HIT FAMILY PROTEIN 1"/>
    <property type="match status" value="1"/>
</dbReference>
<gene>
    <name evidence="5" type="ORF">ENN26_04805</name>
</gene>